<feature type="binding site" description="axial binding residue" evidence="5">
    <location>
        <position position="443"/>
    </location>
    <ligand>
        <name>heme</name>
        <dbReference type="ChEBI" id="CHEBI:30413"/>
    </ligand>
    <ligandPart>
        <name>Fe</name>
        <dbReference type="ChEBI" id="CHEBI:18248"/>
    </ligandPart>
</feature>
<keyword evidence="2 5" id="KW-0349">Heme</keyword>
<dbReference type="GO" id="GO:0004497">
    <property type="term" value="F:monooxygenase activity"/>
    <property type="evidence" value="ECO:0007669"/>
    <property type="project" value="InterPro"/>
</dbReference>
<dbReference type="Gene3D" id="1.10.630.10">
    <property type="entry name" value="Cytochrome P450"/>
    <property type="match status" value="1"/>
</dbReference>
<dbReference type="InterPro" id="IPR001128">
    <property type="entry name" value="Cyt_P450"/>
</dbReference>
<name>A0A7S3TNP1_EMIHU</name>
<evidence type="ECO:0000256" key="4">
    <source>
        <dbReference type="ARBA" id="ARBA00023004"/>
    </source>
</evidence>
<protein>
    <recommendedName>
        <fullName evidence="8">Cytochrome P450</fullName>
    </recommendedName>
</protein>
<evidence type="ECO:0000313" key="7">
    <source>
        <dbReference type="EMBL" id="CAE0589737.1"/>
    </source>
</evidence>
<dbReference type="InterPro" id="IPR002403">
    <property type="entry name" value="Cyt_P450_E_grp-IV"/>
</dbReference>
<proteinExistence type="inferred from homology"/>
<evidence type="ECO:0000256" key="3">
    <source>
        <dbReference type="ARBA" id="ARBA00022723"/>
    </source>
</evidence>
<dbReference type="GO" id="GO:0016705">
    <property type="term" value="F:oxidoreductase activity, acting on paired donors, with incorporation or reduction of molecular oxygen"/>
    <property type="evidence" value="ECO:0007669"/>
    <property type="project" value="InterPro"/>
</dbReference>
<dbReference type="AlphaFoldDB" id="A0A7S3TNP1"/>
<reference evidence="7" key="1">
    <citation type="submission" date="2021-01" db="EMBL/GenBank/DDBJ databases">
        <authorList>
            <person name="Corre E."/>
            <person name="Pelletier E."/>
            <person name="Niang G."/>
            <person name="Scheremetjew M."/>
            <person name="Finn R."/>
            <person name="Kale V."/>
            <person name="Holt S."/>
            <person name="Cochrane G."/>
            <person name="Meng A."/>
            <person name="Brown T."/>
            <person name="Cohen L."/>
        </authorList>
    </citation>
    <scope>NUCLEOTIDE SEQUENCE</scope>
    <source>
        <strain evidence="7">379</strain>
    </source>
</reference>
<sequence length="492" mass="53750">MPAAAAAAALAVACALYGLLPPPAALPAQPPLAPPLVSGGLPLLGHLLDFIKGPVGMIDAYRSRYRSMFTIKVGPQRITFMIGAGPQLQFIKAKDEVLDQAPVYGFTIPVFGNGIVYDSPLEERQQQVKLLVHSMNTKGLEAMVPKMIDEAEEYFREWGNEGEVEIRKVFSELIIMTASSCLMGPEIRENLSSEIARIYHALDGGLTPLSTLWPAAPTQKHKERDEARAEMVAIFSKIIANRRSGAVQSDDFLQKIIDFRYKDEVDGSGKVVKEGRGFTDSEVTGWLIVLLFAGQHTSSITATWLGAMLLSNKEAMADCLAEQRARVPDEASLTYANLLGMDCMRRAITETLRLYPPLILLMRQVMPDAGLQVGEHTIPKGDVVGLCAPASNLDPRYWPDATAFRPSRYLPDASNEAMFDSRSVGHGMMQGFMLSFGGGAHMCSGRRFGYLQVPRHFRDTSETLRTCAPAAASATCRCRPSGRSCCATLSCR</sequence>
<keyword evidence="3 5" id="KW-0479">Metal-binding</keyword>
<evidence type="ECO:0000256" key="5">
    <source>
        <dbReference type="PIRSR" id="PIRSR602403-1"/>
    </source>
</evidence>
<feature type="chain" id="PRO_5030700159" description="Cytochrome P450" evidence="6">
    <location>
        <begin position="28"/>
        <end position="492"/>
    </location>
</feature>
<comment type="similarity">
    <text evidence="1">Belongs to the cytochrome P450 family.</text>
</comment>
<dbReference type="PANTHER" id="PTHR24304">
    <property type="entry name" value="CYTOCHROME P450 FAMILY 7"/>
    <property type="match status" value="1"/>
</dbReference>
<keyword evidence="4 5" id="KW-0408">Iron</keyword>
<dbReference type="InterPro" id="IPR050529">
    <property type="entry name" value="CYP450_sterol_14alpha_dmase"/>
</dbReference>
<dbReference type="Pfam" id="PF00067">
    <property type="entry name" value="p450"/>
    <property type="match status" value="1"/>
</dbReference>
<evidence type="ECO:0000256" key="1">
    <source>
        <dbReference type="ARBA" id="ARBA00010617"/>
    </source>
</evidence>
<dbReference type="PRINTS" id="PR00465">
    <property type="entry name" value="EP450IV"/>
</dbReference>
<dbReference type="InterPro" id="IPR036396">
    <property type="entry name" value="Cyt_P450_sf"/>
</dbReference>
<evidence type="ECO:0000256" key="6">
    <source>
        <dbReference type="SAM" id="SignalP"/>
    </source>
</evidence>
<dbReference type="PANTHER" id="PTHR24304:SF2">
    <property type="entry name" value="24-HYDROXYCHOLESTEROL 7-ALPHA-HYDROXYLASE"/>
    <property type="match status" value="1"/>
</dbReference>
<feature type="signal peptide" evidence="6">
    <location>
        <begin position="1"/>
        <end position="27"/>
    </location>
</feature>
<accession>A0A7S3TNP1</accession>
<dbReference type="PRINTS" id="PR00385">
    <property type="entry name" value="P450"/>
</dbReference>
<comment type="cofactor">
    <cofactor evidence="5">
        <name>heme</name>
        <dbReference type="ChEBI" id="CHEBI:30413"/>
    </cofactor>
</comment>
<keyword evidence="6" id="KW-0732">Signal</keyword>
<dbReference type="SUPFAM" id="SSF48264">
    <property type="entry name" value="Cytochrome P450"/>
    <property type="match status" value="1"/>
</dbReference>
<organism evidence="7">
    <name type="scientific">Emiliania huxleyi</name>
    <name type="common">Coccolithophore</name>
    <name type="synonym">Pontosphaera huxleyi</name>
    <dbReference type="NCBI Taxonomy" id="2903"/>
    <lineage>
        <taxon>Eukaryota</taxon>
        <taxon>Haptista</taxon>
        <taxon>Haptophyta</taxon>
        <taxon>Prymnesiophyceae</taxon>
        <taxon>Isochrysidales</taxon>
        <taxon>Noelaerhabdaceae</taxon>
        <taxon>Emiliania</taxon>
    </lineage>
</organism>
<dbReference type="EMBL" id="HBIR01053432">
    <property type="protein sequence ID" value="CAE0589737.1"/>
    <property type="molecule type" value="Transcribed_RNA"/>
</dbReference>
<dbReference type="GO" id="GO:0005506">
    <property type="term" value="F:iron ion binding"/>
    <property type="evidence" value="ECO:0007669"/>
    <property type="project" value="InterPro"/>
</dbReference>
<evidence type="ECO:0008006" key="8">
    <source>
        <dbReference type="Google" id="ProtNLM"/>
    </source>
</evidence>
<dbReference type="GO" id="GO:0020037">
    <property type="term" value="F:heme binding"/>
    <property type="evidence" value="ECO:0007669"/>
    <property type="project" value="InterPro"/>
</dbReference>
<evidence type="ECO:0000256" key="2">
    <source>
        <dbReference type="ARBA" id="ARBA00022617"/>
    </source>
</evidence>
<gene>
    <name evidence="7" type="ORF">EHUX00137_LOCUS41638</name>
</gene>